<sequence>MTELTTAAPATEAEKPGLHVGWVVPPFFHELPLGTDDVDEAGEQLYATVQEVLPGGTDEDRLRMFVTYAGILDDLRDAGAVYAGFCNLDFDGRPSTATVAVYRMPLHDITAEDVLSEALTGLQRAYPDDDVRISTLPSGKGDARAVVRIGQAPFTLAAEASPTGEPLEVPRGQIQVYIPLPNDADLLAFELSTPCMEDWDFYSELFATIVRTLDWATEEQAEMEAALSQAQPVPDVTPDPAMVQELYSFSSRVLDGLGVRGRMDEGNAVSSVTCADCWSKGLTTVCTARHRWQIDGVPEEQLTAAVDRLDATFQSQGWLKLAGTPGESVSLAADSGSGHRVNVTLLHGRQRLVVEVVAPCTRTVRGPGDSVFG</sequence>
<protein>
    <submittedName>
        <fullName evidence="1">Uncharacterized protein</fullName>
    </submittedName>
</protein>
<gene>
    <name evidence="1" type="ORF">AQJ46_30595</name>
</gene>
<dbReference type="AlphaFoldDB" id="A0A101RY91"/>
<reference evidence="1 2" key="1">
    <citation type="submission" date="2015-10" db="EMBL/GenBank/DDBJ databases">
        <title>Draft genome sequence of Streptomyces canus DSM 40017, type strain for the species Streptomyces canus.</title>
        <authorList>
            <person name="Ruckert C."/>
            <person name="Winkler A."/>
            <person name="Kalinowski J."/>
            <person name="Kampfer P."/>
            <person name="Glaeser S."/>
        </authorList>
    </citation>
    <scope>NUCLEOTIDE SEQUENCE [LARGE SCALE GENOMIC DNA]</scope>
    <source>
        <strain evidence="1 2">DSM 40017</strain>
    </source>
</reference>
<evidence type="ECO:0000313" key="2">
    <source>
        <dbReference type="Proteomes" id="UP000053669"/>
    </source>
</evidence>
<organism evidence="1 2">
    <name type="scientific">Streptomyces canus</name>
    <dbReference type="NCBI Taxonomy" id="58343"/>
    <lineage>
        <taxon>Bacteria</taxon>
        <taxon>Bacillati</taxon>
        <taxon>Actinomycetota</taxon>
        <taxon>Actinomycetes</taxon>
        <taxon>Kitasatosporales</taxon>
        <taxon>Streptomycetaceae</taxon>
        <taxon>Streptomyces</taxon>
        <taxon>Streptomyces aurantiacus group</taxon>
    </lineage>
</organism>
<comment type="caution">
    <text evidence="1">The sequence shown here is derived from an EMBL/GenBank/DDBJ whole genome shotgun (WGS) entry which is preliminary data.</text>
</comment>
<dbReference type="RefSeq" id="WP_059208618.1">
    <property type="nucleotide sequence ID" value="NZ_KQ948665.1"/>
</dbReference>
<name>A0A101RY91_9ACTN</name>
<proteinExistence type="predicted"/>
<accession>A0A101RY91</accession>
<dbReference type="STRING" id="58343.AQJ46_30595"/>
<dbReference type="Proteomes" id="UP000053669">
    <property type="component" value="Unassembled WGS sequence"/>
</dbReference>
<dbReference type="EMBL" id="LMWU01000030">
    <property type="protein sequence ID" value="KUN63951.1"/>
    <property type="molecule type" value="Genomic_DNA"/>
</dbReference>
<evidence type="ECO:0000313" key="1">
    <source>
        <dbReference type="EMBL" id="KUN63951.1"/>
    </source>
</evidence>